<sequence length="124" mass="12743">MIRHGKLAALVTSAAAAAALLTLGAAPQAGAADLPLGVTFYTGSDRTGTAMSADLDEVGVCQELSAPALSYLAISQRNVDVFFNPDCQTGAPGQSGDLYYRTGTFNGGDFPYPALSFRVHADAN</sequence>
<feature type="chain" id="PRO_5021346039" description="Beta/gamma crystallin 'Greek key' domain-containing protein" evidence="1">
    <location>
        <begin position="32"/>
        <end position="124"/>
    </location>
</feature>
<dbReference type="Proteomes" id="UP000297948">
    <property type="component" value="Unassembled WGS sequence"/>
</dbReference>
<evidence type="ECO:0000313" key="2">
    <source>
        <dbReference type="EMBL" id="TGB17386.1"/>
    </source>
</evidence>
<organism evidence="2 3">
    <name type="scientific">Streptomyces palmae</name>
    <dbReference type="NCBI Taxonomy" id="1701085"/>
    <lineage>
        <taxon>Bacteria</taxon>
        <taxon>Bacillati</taxon>
        <taxon>Actinomycetota</taxon>
        <taxon>Actinomycetes</taxon>
        <taxon>Kitasatosporales</taxon>
        <taxon>Streptomycetaceae</taxon>
        <taxon>Streptomyces</taxon>
    </lineage>
</organism>
<evidence type="ECO:0008006" key="4">
    <source>
        <dbReference type="Google" id="ProtNLM"/>
    </source>
</evidence>
<name>A0A4Z0HIP5_9ACTN</name>
<dbReference type="EMBL" id="SRID01000017">
    <property type="protein sequence ID" value="TGB17386.1"/>
    <property type="molecule type" value="Genomic_DNA"/>
</dbReference>
<proteinExistence type="predicted"/>
<reference evidence="2 3" key="1">
    <citation type="submission" date="2019-03" db="EMBL/GenBank/DDBJ databases">
        <authorList>
            <person name="Gonzalez-Pimentel J.L."/>
        </authorList>
    </citation>
    <scope>NUCLEOTIDE SEQUENCE [LARGE SCALE GENOMIC DNA]</scope>
    <source>
        <strain evidence="2 3">JCM 31289</strain>
    </source>
</reference>
<dbReference type="RefSeq" id="WP_135337442.1">
    <property type="nucleotide sequence ID" value="NZ_JBHLTX010000017.1"/>
</dbReference>
<dbReference type="AlphaFoldDB" id="A0A4Z0HIP5"/>
<gene>
    <name evidence="2" type="ORF">E4099_03640</name>
</gene>
<evidence type="ECO:0000313" key="3">
    <source>
        <dbReference type="Proteomes" id="UP000297948"/>
    </source>
</evidence>
<feature type="signal peptide" evidence="1">
    <location>
        <begin position="1"/>
        <end position="31"/>
    </location>
</feature>
<protein>
    <recommendedName>
        <fullName evidence="4">Beta/gamma crystallin 'Greek key' domain-containing protein</fullName>
    </recommendedName>
</protein>
<comment type="caution">
    <text evidence="2">The sequence shown here is derived from an EMBL/GenBank/DDBJ whole genome shotgun (WGS) entry which is preliminary data.</text>
</comment>
<keyword evidence="3" id="KW-1185">Reference proteome</keyword>
<dbReference type="OrthoDB" id="3696701at2"/>
<keyword evidence="1" id="KW-0732">Signal</keyword>
<accession>A0A4Z0HIP5</accession>
<evidence type="ECO:0000256" key="1">
    <source>
        <dbReference type="SAM" id="SignalP"/>
    </source>
</evidence>